<name>A0A967B8Z5_9PROT</name>
<proteinExistence type="predicted"/>
<evidence type="ECO:0000313" key="2">
    <source>
        <dbReference type="Proteomes" id="UP000597459"/>
    </source>
</evidence>
<protein>
    <submittedName>
        <fullName evidence="1">Uncharacterized protein</fullName>
    </submittedName>
</protein>
<sequence>MNAKPTLVQKVESAIRECALTPSGETPEAVSASVAIAVCRYLDVSSSDIPETVLNALKGVGPNDGEAG</sequence>
<evidence type="ECO:0000313" key="1">
    <source>
        <dbReference type="EMBL" id="NHO54915.1"/>
    </source>
</evidence>
<reference evidence="1" key="1">
    <citation type="submission" date="2019-11" db="EMBL/GenBank/DDBJ databases">
        <title>Description of new Acetobacter species.</title>
        <authorList>
            <person name="Cleenwerck I."/>
            <person name="Sombolestani A.S."/>
        </authorList>
    </citation>
    <scope>NUCLEOTIDE SEQUENCE</scope>
    <source>
        <strain evidence="1">LMG 1626</strain>
    </source>
</reference>
<gene>
    <name evidence="1" type="ORF">GOB87_13330</name>
</gene>
<dbReference type="Proteomes" id="UP000597459">
    <property type="component" value="Unassembled WGS sequence"/>
</dbReference>
<dbReference type="EMBL" id="WOTH01000038">
    <property type="protein sequence ID" value="NHO54915.1"/>
    <property type="molecule type" value="Genomic_DNA"/>
</dbReference>
<dbReference type="AlphaFoldDB" id="A0A967B8Z5"/>
<organism evidence="1 2">
    <name type="scientific">Acetobacter estunensis</name>
    <dbReference type="NCBI Taxonomy" id="104097"/>
    <lineage>
        <taxon>Bacteria</taxon>
        <taxon>Pseudomonadati</taxon>
        <taxon>Pseudomonadota</taxon>
        <taxon>Alphaproteobacteria</taxon>
        <taxon>Acetobacterales</taxon>
        <taxon>Acetobacteraceae</taxon>
        <taxon>Acetobacter</taxon>
    </lineage>
</organism>
<comment type="caution">
    <text evidence="1">The sequence shown here is derived from an EMBL/GenBank/DDBJ whole genome shotgun (WGS) entry which is preliminary data.</text>
</comment>
<keyword evidence="2" id="KW-1185">Reference proteome</keyword>
<dbReference type="RefSeq" id="WP_166317811.1">
    <property type="nucleotide sequence ID" value="NZ_WOTH01000038.1"/>
</dbReference>
<accession>A0A967B8Z5</accession>